<organism evidence="1 2">
    <name type="scientific">Halovivax cerinus</name>
    <dbReference type="NCBI Taxonomy" id="1487865"/>
    <lineage>
        <taxon>Archaea</taxon>
        <taxon>Methanobacteriati</taxon>
        <taxon>Methanobacteriota</taxon>
        <taxon>Stenosarchaea group</taxon>
        <taxon>Halobacteria</taxon>
        <taxon>Halobacteriales</taxon>
        <taxon>Natrialbaceae</taxon>
        <taxon>Halovivax</taxon>
    </lineage>
</organism>
<sequence>MATSTQTTESNGTVVESYGFGVRIVERRSDPDTVEYAFVAPEHADVSFETLPDAYLYADVYFDVNGFVEADTGTRGVPPEIVQAGTDTLAAYLVTMPWADVTWVASFYGTTPTVIERYLSWVRTRAKEVRTAATDEAVGPAGADESA</sequence>
<keyword evidence="2" id="KW-1185">Reference proteome</keyword>
<dbReference type="Proteomes" id="UP001595846">
    <property type="component" value="Unassembled WGS sequence"/>
</dbReference>
<accession>A0ABD5NJU4</accession>
<dbReference type="RefSeq" id="WP_256531683.1">
    <property type="nucleotide sequence ID" value="NZ_CP101824.1"/>
</dbReference>
<evidence type="ECO:0000313" key="2">
    <source>
        <dbReference type="Proteomes" id="UP001595846"/>
    </source>
</evidence>
<dbReference type="AlphaFoldDB" id="A0ABD5NJU4"/>
<proteinExistence type="predicted"/>
<reference evidence="1 2" key="1">
    <citation type="journal article" date="2019" name="Int. J. Syst. Evol. Microbiol.">
        <title>The Global Catalogue of Microorganisms (GCM) 10K type strain sequencing project: providing services to taxonomists for standard genome sequencing and annotation.</title>
        <authorList>
            <consortium name="The Broad Institute Genomics Platform"/>
            <consortium name="The Broad Institute Genome Sequencing Center for Infectious Disease"/>
            <person name="Wu L."/>
            <person name="Ma J."/>
        </authorList>
    </citation>
    <scope>NUCLEOTIDE SEQUENCE [LARGE SCALE GENOMIC DNA]</scope>
    <source>
        <strain evidence="1 2">IBRC-M 10256</strain>
    </source>
</reference>
<name>A0ABD5NJU4_9EURY</name>
<protein>
    <submittedName>
        <fullName evidence="1">Uncharacterized protein</fullName>
    </submittedName>
</protein>
<dbReference type="EMBL" id="JBHSAQ010000001">
    <property type="protein sequence ID" value="MFC3957394.1"/>
    <property type="molecule type" value="Genomic_DNA"/>
</dbReference>
<gene>
    <name evidence="1" type="ORF">ACFOUR_03270</name>
</gene>
<evidence type="ECO:0000313" key="1">
    <source>
        <dbReference type="EMBL" id="MFC3957394.1"/>
    </source>
</evidence>
<dbReference type="GeneID" id="73904435"/>
<comment type="caution">
    <text evidence="1">The sequence shown here is derived from an EMBL/GenBank/DDBJ whole genome shotgun (WGS) entry which is preliminary data.</text>
</comment>